<dbReference type="PANTHER" id="PTHR43305">
    <property type="entry name" value="FAMILY N-ACETYLTRANSFERASE, PUTATIVE (AFU_ORTHOLOGUE AFUA_2G01380)-RELATED"/>
    <property type="match status" value="1"/>
</dbReference>
<sequence>MVSSRTSESRSAARPEVELRNADSPTDLDAVIGLCRDFRAWLCTRYPEHDWENDPFYAPARWEGLMERLHRLHARPVGFILLACLDGQPAGCVMLQRLEPGVCEMKRLFVDHDCRGHGIARALCRGLISEARALGYRTLRLDTGIRHHEAQALYAALGFRQIEPYYDCPPELRDVMQFMELDLFSVP</sequence>
<dbReference type="InterPro" id="IPR000182">
    <property type="entry name" value="GNAT_dom"/>
</dbReference>
<dbReference type="Gene3D" id="3.40.630.30">
    <property type="match status" value="1"/>
</dbReference>
<feature type="domain" description="N-acetyltransferase" evidence="1">
    <location>
        <begin position="17"/>
        <end position="184"/>
    </location>
</feature>
<dbReference type="CDD" id="cd04301">
    <property type="entry name" value="NAT_SF"/>
    <property type="match status" value="1"/>
</dbReference>
<proteinExistence type="predicted"/>
<reference evidence="2 3" key="1">
    <citation type="submission" date="2019-06" db="EMBL/GenBank/DDBJ databases">
        <title>Whole genome sequence for Rhodospirillaceae sp. R148.</title>
        <authorList>
            <person name="Wang G."/>
        </authorList>
    </citation>
    <scope>NUCLEOTIDE SEQUENCE [LARGE SCALE GENOMIC DNA]</scope>
    <source>
        <strain evidence="2 3">R148</strain>
    </source>
</reference>
<dbReference type="AlphaFoldDB" id="A0A545T409"/>
<dbReference type="RefSeq" id="WP_142899482.1">
    <property type="nucleotide sequence ID" value="NZ_ML660064.1"/>
</dbReference>
<keyword evidence="3" id="KW-1185">Reference proteome</keyword>
<evidence type="ECO:0000313" key="2">
    <source>
        <dbReference type="EMBL" id="TQV71935.1"/>
    </source>
</evidence>
<comment type="caution">
    <text evidence="2">The sequence shown here is derived from an EMBL/GenBank/DDBJ whole genome shotgun (WGS) entry which is preliminary data.</text>
</comment>
<dbReference type="InterPro" id="IPR052777">
    <property type="entry name" value="Acetyltransferase_Enz"/>
</dbReference>
<dbReference type="Pfam" id="PF00583">
    <property type="entry name" value="Acetyltransf_1"/>
    <property type="match status" value="1"/>
</dbReference>
<dbReference type="Proteomes" id="UP000315252">
    <property type="component" value="Unassembled WGS sequence"/>
</dbReference>
<accession>A0A545T409</accession>
<evidence type="ECO:0000259" key="1">
    <source>
        <dbReference type="PROSITE" id="PS51186"/>
    </source>
</evidence>
<dbReference type="InterPro" id="IPR016181">
    <property type="entry name" value="Acyl_CoA_acyltransferase"/>
</dbReference>
<dbReference type="OrthoDB" id="2436196at2"/>
<dbReference type="PROSITE" id="PS51186">
    <property type="entry name" value="GNAT"/>
    <property type="match status" value="1"/>
</dbReference>
<dbReference type="GO" id="GO:0016747">
    <property type="term" value="F:acyltransferase activity, transferring groups other than amino-acyl groups"/>
    <property type="evidence" value="ECO:0007669"/>
    <property type="project" value="InterPro"/>
</dbReference>
<name>A0A545T409_9PROT</name>
<dbReference type="SUPFAM" id="SSF55729">
    <property type="entry name" value="Acyl-CoA N-acyltransferases (Nat)"/>
    <property type="match status" value="1"/>
</dbReference>
<evidence type="ECO:0000313" key="3">
    <source>
        <dbReference type="Proteomes" id="UP000315252"/>
    </source>
</evidence>
<protein>
    <submittedName>
        <fullName evidence="2">GNAT family N-acetyltransferase</fullName>
    </submittedName>
</protein>
<dbReference type="PANTHER" id="PTHR43305:SF1">
    <property type="entry name" value="FAMILY N-ACETYLTRANSFERASE, PUTATIVE (AFU_ORTHOLOGUE AFUA_2G01380)-RELATED"/>
    <property type="match status" value="1"/>
</dbReference>
<dbReference type="EMBL" id="VHSH01000013">
    <property type="protein sequence ID" value="TQV71935.1"/>
    <property type="molecule type" value="Genomic_DNA"/>
</dbReference>
<gene>
    <name evidence="2" type="ORF">FKG95_26535</name>
</gene>
<organism evidence="2 3">
    <name type="scientific">Denitrobaculum tricleocarpae</name>
    <dbReference type="NCBI Taxonomy" id="2591009"/>
    <lineage>
        <taxon>Bacteria</taxon>
        <taxon>Pseudomonadati</taxon>
        <taxon>Pseudomonadota</taxon>
        <taxon>Alphaproteobacteria</taxon>
        <taxon>Rhodospirillales</taxon>
        <taxon>Rhodospirillaceae</taxon>
        <taxon>Denitrobaculum</taxon>
    </lineage>
</organism>
<keyword evidence="2" id="KW-0808">Transferase</keyword>